<gene>
    <name evidence="1" type="ORF">pEaSNUABM32_00222</name>
</gene>
<evidence type="ECO:0000313" key="2">
    <source>
        <dbReference type="Proteomes" id="UP000827788"/>
    </source>
</evidence>
<sequence length="167" mass="19312">MSLLEVLFRLEFVLSESVELPPSQWPILANKKVVNRLIETASLTDMESASPELHQSYLKCVAGFDPKKPYSSIKRLVDSGDYTICYARDYLNVRFPKKAQKFTELHDAIWKRVIEDDEDWQAELEGQEFTAMFGHDEDIADFAEFAEANDSMEDCDFPWTHLKLKPV</sequence>
<accession>A0AAE7XKH0</accession>
<dbReference type="EMBL" id="MZ443774">
    <property type="protein sequence ID" value="QZE57095.1"/>
    <property type="molecule type" value="Genomic_DNA"/>
</dbReference>
<keyword evidence="2" id="KW-1185">Reference proteome</keyword>
<proteinExistence type="predicted"/>
<reference evidence="1 2" key="1">
    <citation type="submission" date="2021-06" db="EMBL/GenBank/DDBJ databases">
        <title>Complete genome sequence of Erwinia phage pEa_SNUABM_32.</title>
        <authorList>
            <person name="Kim S.G."/>
            <person name="Park S.C."/>
        </authorList>
    </citation>
    <scope>NUCLEOTIDE SEQUENCE [LARGE SCALE GENOMIC DNA]</scope>
</reference>
<organism evidence="1 2">
    <name type="scientific">Erwinia phage pEa_SNUABM_32</name>
    <dbReference type="NCBI Taxonomy" id="2869555"/>
    <lineage>
        <taxon>Viruses</taxon>
        <taxon>Duplodnaviria</taxon>
        <taxon>Heunggongvirae</taxon>
        <taxon>Uroviricota</taxon>
        <taxon>Caudoviricetes</taxon>
        <taxon>Alexandravirus</taxon>
        <taxon>Alexandravirus SNUABM32</taxon>
    </lineage>
</organism>
<evidence type="ECO:0000313" key="1">
    <source>
        <dbReference type="EMBL" id="QZE57095.1"/>
    </source>
</evidence>
<protein>
    <submittedName>
        <fullName evidence="1">Uncharacterized protein</fullName>
    </submittedName>
</protein>
<dbReference type="Proteomes" id="UP000827788">
    <property type="component" value="Segment"/>
</dbReference>
<name>A0AAE7XKH0_9CAUD</name>